<keyword evidence="6 7" id="KW-0472">Membrane</keyword>
<feature type="transmembrane region" description="Helical" evidence="7">
    <location>
        <begin position="135"/>
        <end position="155"/>
    </location>
</feature>
<feature type="transmembrane region" description="Helical" evidence="7">
    <location>
        <begin position="50"/>
        <end position="71"/>
    </location>
</feature>
<keyword evidence="3 7" id="KW-0812">Transmembrane</keyword>
<dbReference type="AlphaFoldDB" id="A0A1M8A3W8"/>
<keyword evidence="5 7" id="KW-1133">Transmembrane helix</keyword>
<sequence>MNLEGLPPLTTVWAGGAVFLSLLEKFGFVTEYQMGLSVRSIVEKQQYWRLVTTFMYFGPFNINLFIKLFFYLRFAIVLELDAYVSRRRAEFFWLFFVSSLSVLLLSSVIPMQFLSEPLSFVLLYVWCRRNRHVRVNIFGLLVFNAPYLPFLELGISMVRSWAEALPIALGIALGHTYEFLTAQWPREYESQGRNWIAPPQLWINMF</sequence>
<proteinExistence type="inferred from homology"/>
<dbReference type="GO" id="GO:0005789">
    <property type="term" value="C:endoplasmic reticulum membrane"/>
    <property type="evidence" value="ECO:0007669"/>
    <property type="project" value="UniProtKB-SubCell"/>
</dbReference>
<evidence type="ECO:0000256" key="5">
    <source>
        <dbReference type="ARBA" id="ARBA00022989"/>
    </source>
</evidence>
<gene>
    <name evidence="8" type="ORF">MSYG_1501</name>
</gene>
<dbReference type="GO" id="GO:0006950">
    <property type="term" value="P:response to stress"/>
    <property type="evidence" value="ECO:0007669"/>
    <property type="project" value="UniProtKB-ARBA"/>
</dbReference>
<comment type="subcellular location">
    <subcellularLocation>
        <location evidence="1 7">Endoplasmic reticulum membrane</location>
        <topology evidence="1 7">Multi-pass membrane protein</topology>
    </subcellularLocation>
</comment>
<keyword evidence="9" id="KW-1185">Reference proteome</keyword>
<evidence type="ECO:0000256" key="3">
    <source>
        <dbReference type="ARBA" id="ARBA00022692"/>
    </source>
</evidence>
<feature type="transmembrane region" description="Helical" evidence="7">
    <location>
        <begin position="12"/>
        <end position="29"/>
    </location>
</feature>
<dbReference type="InterPro" id="IPR007599">
    <property type="entry name" value="DER1"/>
</dbReference>
<dbReference type="EMBL" id="LT671822">
    <property type="protein sequence ID" value="SHO77160.1"/>
    <property type="molecule type" value="Genomic_DNA"/>
</dbReference>
<dbReference type="SUPFAM" id="SSF144091">
    <property type="entry name" value="Rhomboid-like"/>
    <property type="match status" value="1"/>
</dbReference>
<evidence type="ECO:0000313" key="8">
    <source>
        <dbReference type="EMBL" id="SHO77160.1"/>
    </source>
</evidence>
<keyword evidence="4 7" id="KW-0256">Endoplasmic reticulum</keyword>
<dbReference type="InterPro" id="IPR035952">
    <property type="entry name" value="Rhomboid-like_sf"/>
</dbReference>
<organism evidence="8 9">
    <name type="scientific">Malassezia sympodialis (strain ATCC 42132)</name>
    <name type="common">Atopic eczema-associated yeast</name>
    <dbReference type="NCBI Taxonomy" id="1230383"/>
    <lineage>
        <taxon>Eukaryota</taxon>
        <taxon>Fungi</taxon>
        <taxon>Dikarya</taxon>
        <taxon>Basidiomycota</taxon>
        <taxon>Ustilaginomycotina</taxon>
        <taxon>Malasseziomycetes</taxon>
        <taxon>Malasseziales</taxon>
        <taxon>Malasseziaceae</taxon>
        <taxon>Malassezia</taxon>
    </lineage>
</organism>
<evidence type="ECO:0000313" key="9">
    <source>
        <dbReference type="Proteomes" id="UP000186303"/>
    </source>
</evidence>
<dbReference type="Pfam" id="PF04511">
    <property type="entry name" value="DER1"/>
    <property type="match status" value="1"/>
</dbReference>
<dbReference type="VEuPathDB" id="FungiDB:MSYG_1501"/>
<evidence type="ECO:0000256" key="6">
    <source>
        <dbReference type="ARBA" id="ARBA00023136"/>
    </source>
</evidence>
<dbReference type="OrthoDB" id="1716531at2759"/>
<reference evidence="9" key="1">
    <citation type="journal article" date="2017" name="Nucleic Acids Res.">
        <title>Proteogenomics produces comprehensive and highly accurate protein-coding gene annotation in a complete genome assembly of Malassezia sympodialis.</title>
        <authorList>
            <person name="Zhu Y."/>
            <person name="Engstroem P.G."/>
            <person name="Tellgren-Roth C."/>
            <person name="Baudo C.D."/>
            <person name="Kennell J.C."/>
            <person name="Sun S."/>
            <person name="Billmyre R.B."/>
            <person name="Schroeder M.S."/>
            <person name="Andersson A."/>
            <person name="Holm T."/>
            <person name="Sigurgeirsson B."/>
            <person name="Wu G."/>
            <person name="Sankaranarayanan S.R."/>
            <person name="Siddharthan R."/>
            <person name="Sanyal K."/>
            <person name="Lundeberg J."/>
            <person name="Nystedt B."/>
            <person name="Boekhout T."/>
            <person name="Dawson T.L. Jr."/>
            <person name="Heitman J."/>
            <person name="Scheynius A."/>
            <person name="Lehtioe J."/>
        </authorList>
    </citation>
    <scope>NUCLEOTIDE SEQUENCE [LARGE SCALE GENOMIC DNA]</scope>
    <source>
        <strain evidence="9">ATCC 42132</strain>
    </source>
</reference>
<dbReference type="PANTHER" id="PTHR11009">
    <property type="entry name" value="DER1-LIKE PROTEIN, DERLIN"/>
    <property type="match status" value="1"/>
</dbReference>
<dbReference type="OMA" id="FKSQYWR"/>
<evidence type="ECO:0000256" key="4">
    <source>
        <dbReference type="ARBA" id="ARBA00022824"/>
    </source>
</evidence>
<evidence type="ECO:0000256" key="7">
    <source>
        <dbReference type="RuleBase" id="RU363059"/>
    </source>
</evidence>
<dbReference type="STRING" id="1230383.A0A1M8A3W8"/>
<protein>
    <recommendedName>
        <fullName evidence="7">Derlin</fullName>
    </recommendedName>
</protein>
<accession>A0A1M8A3W8</accession>
<name>A0A1M8A3W8_MALS4</name>
<comment type="similarity">
    <text evidence="2 7">Belongs to the derlin family.</text>
</comment>
<feature type="transmembrane region" description="Helical" evidence="7">
    <location>
        <begin position="91"/>
        <end position="114"/>
    </location>
</feature>
<evidence type="ECO:0000256" key="1">
    <source>
        <dbReference type="ARBA" id="ARBA00004477"/>
    </source>
</evidence>
<comment type="function">
    <text evidence="7">May be involved in the degradation of misfolded endoplasmic reticulum (ER) luminal proteins.</text>
</comment>
<dbReference type="Proteomes" id="UP000186303">
    <property type="component" value="Chromosome 2"/>
</dbReference>
<evidence type="ECO:0000256" key="2">
    <source>
        <dbReference type="ARBA" id="ARBA00008917"/>
    </source>
</evidence>